<feature type="region of interest" description="Disordered" evidence="12">
    <location>
        <begin position="1"/>
        <end position="27"/>
    </location>
</feature>
<feature type="region of interest" description="Disordered" evidence="12">
    <location>
        <begin position="662"/>
        <end position="686"/>
    </location>
</feature>
<feature type="region of interest" description="Disordered" evidence="12">
    <location>
        <begin position="847"/>
        <end position="895"/>
    </location>
</feature>
<evidence type="ECO:0000256" key="8">
    <source>
        <dbReference type="ARBA" id="ARBA00023159"/>
    </source>
</evidence>
<dbReference type="Proteomes" id="UP000748756">
    <property type="component" value="Unassembled WGS sequence"/>
</dbReference>
<evidence type="ECO:0000256" key="10">
    <source>
        <dbReference type="ARBA" id="ARBA00023242"/>
    </source>
</evidence>
<dbReference type="GO" id="GO:0042162">
    <property type="term" value="F:telomeric DNA binding"/>
    <property type="evidence" value="ECO:0007669"/>
    <property type="project" value="TreeGrafter"/>
</dbReference>
<keyword evidence="15" id="KW-1185">Reference proteome</keyword>
<feature type="compositionally biased region" description="Basic and acidic residues" evidence="12">
    <location>
        <begin position="306"/>
        <end position="319"/>
    </location>
</feature>
<organism evidence="14 15">
    <name type="scientific">Linnemannia schmuckeri</name>
    <dbReference type="NCBI Taxonomy" id="64567"/>
    <lineage>
        <taxon>Eukaryota</taxon>
        <taxon>Fungi</taxon>
        <taxon>Fungi incertae sedis</taxon>
        <taxon>Mucoromycota</taxon>
        <taxon>Mortierellomycotina</taxon>
        <taxon>Mortierellomycetes</taxon>
        <taxon>Mortierellales</taxon>
        <taxon>Mortierellaceae</taxon>
        <taxon>Linnemannia</taxon>
    </lineage>
</organism>
<keyword evidence="7" id="KW-0805">Transcription regulation</keyword>
<evidence type="ECO:0000256" key="2">
    <source>
        <dbReference type="ARBA" id="ARBA00004574"/>
    </source>
</evidence>
<dbReference type="Pfam" id="PF08914">
    <property type="entry name" value="Myb_Rap1"/>
    <property type="match status" value="1"/>
</dbReference>
<evidence type="ECO:0000256" key="11">
    <source>
        <dbReference type="ARBA" id="ARBA00032471"/>
    </source>
</evidence>
<dbReference type="CDD" id="cd11655">
    <property type="entry name" value="rap1_myb-like"/>
    <property type="match status" value="1"/>
</dbReference>
<dbReference type="InterPro" id="IPR009057">
    <property type="entry name" value="Homeodomain-like_sf"/>
</dbReference>
<evidence type="ECO:0000256" key="6">
    <source>
        <dbReference type="ARBA" id="ARBA00022895"/>
    </source>
</evidence>
<protein>
    <recommendedName>
        <fullName evidence="4">Telomeric repeat-binding factor 2-interacting protein 1</fullName>
    </recommendedName>
    <alternativeName>
        <fullName evidence="11">Repressor/activator protein 1 homolog</fullName>
    </alternativeName>
</protein>
<evidence type="ECO:0000256" key="3">
    <source>
        <dbReference type="ARBA" id="ARBA00010467"/>
    </source>
</evidence>
<feature type="domain" description="BRCT" evidence="13">
    <location>
        <begin position="95"/>
        <end position="118"/>
    </location>
</feature>
<keyword evidence="9" id="KW-0804">Transcription</keyword>
<keyword evidence="5" id="KW-0158">Chromosome</keyword>
<feature type="compositionally biased region" description="Basic residues" evidence="12">
    <location>
        <begin position="662"/>
        <end position="674"/>
    </location>
</feature>
<dbReference type="InterPro" id="IPR021661">
    <property type="entry name" value="Rap1_C"/>
</dbReference>
<gene>
    <name evidence="14" type="ORF">BG015_002400</name>
</gene>
<evidence type="ECO:0000313" key="14">
    <source>
        <dbReference type="EMBL" id="KAF9138382.1"/>
    </source>
</evidence>
<feature type="region of interest" description="Disordered" evidence="12">
    <location>
        <begin position="612"/>
        <end position="648"/>
    </location>
</feature>
<dbReference type="InterPro" id="IPR001357">
    <property type="entry name" value="BRCT_dom"/>
</dbReference>
<name>A0A9P5V5W5_9FUNG</name>
<dbReference type="PANTHER" id="PTHR16466">
    <property type="entry name" value="TELOMERE REPEAT-BINDING FACTOR 2-INTERACTING PROTEIN 1"/>
    <property type="match status" value="1"/>
</dbReference>
<comment type="caution">
    <text evidence="14">The sequence shown here is derived from an EMBL/GenBank/DDBJ whole genome shotgun (WGS) entry which is preliminary data.</text>
</comment>
<feature type="compositionally biased region" description="Polar residues" evidence="12">
    <location>
        <begin position="395"/>
        <end position="417"/>
    </location>
</feature>
<dbReference type="InterPro" id="IPR039595">
    <property type="entry name" value="TE2IP/Rap1"/>
</dbReference>
<dbReference type="EMBL" id="JAAAUQ010001476">
    <property type="protein sequence ID" value="KAF9138382.1"/>
    <property type="molecule type" value="Genomic_DNA"/>
</dbReference>
<keyword evidence="10" id="KW-0539">Nucleus</keyword>
<evidence type="ECO:0000256" key="9">
    <source>
        <dbReference type="ARBA" id="ARBA00023163"/>
    </source>
</evidence>
<dbReference type="AlphaFoldDB" id="A0A9P5V5W5"/>
<dbReference type="InterPro" id="IPR015010">
    <property type="entry name" value="TERF2IP_Myb"/>
</dbReference>
<evidence type="ECO:0000256" key="4">
    <source>
        <dbReference type="ARBA" id="ARBA00017805"/>
    </source>
</evidence>
<evidence type="ECO:0000313" key="15">
    <source>
        <dbReference type="Proteomes" id="UP000748756"/>
    </source>
</evidence>
<feature type="region of interest" description="Disordered" evidence="12">
    <location>
        <begin position="746"/>
        <end position="789"/>
    </location>
</feature>
<keyword evidence="6" id="KW-0779">Telomere</keyword>
<dbReference type="GO" id="GO:0010833">
    <property type="term" value="P:telomere maintenance via telomere lengthening"/>
    <property type="evidence" value="ECO:0007669"/>
    <property type="project" value="TreeGrafter"/>
</dbReference>
<evidence type="ECO:0000256" key="12">
    <source>
        <dbReference type="SAM" id="MobiDB-lite"/>
    </source>
</evidence>
<feature type="compositionally biased region" description="Polar residues" evidence="12">
    <location>
        <begin position="485"/>
        <end position="494"/>
    </location>
</feature>
<feature type="compositionally biased region" description="Polar residues" evidence="12">
    <location>
        <begin position="279"/>
        <end position="294"/>
    </location>
</feature>
<dbReference type="OrthoDB" id="435460at2759"/>
<comment type="similarity">
    <text evidence="3">Belongs to the RAP1 family.</text>
</comment>
<keyword evidence="8" id="KW-0010">Activator</keyword>
<feature type="compositionally biased region" description="Polar residues" evidence="12">
    <location>
        <begin position="249"/>
        <end position="263"/>
    </location>
</feature>
<dbReference type="GO" id="GO:0070187">
    <property type="term" value="C:shelterin complex"/>
    <property type="evidence" value="ECO:0007669"/>
    <property type="project" value="TreeGrafter"/>
</dbReference>
<dbReference type="SUPFAM" id="SSF46689">
    <property type="entry name" value="Homeodomain-like"/>
    <property type="match status" value="1"/>
</dbReference>
<evidence type="ECO:0000256" key="7">
    <source>
        <dbReference type="ARBA" id="ARBA00023015"/>
    </source>
</evidence>
<accession>A0A9P5V5W5</accession>
<feature type="compositionally biased region" description="Basic and acidic residues" evidence="12">
    <location>
        <begin position="860"/>
        <end position="870"/>
    </location>
</feature>
<sequence>MAKLSSQNGARQGSEQPLQIPTTAPRNVSSVITKTNKRIFVDPKGHPLQICVSKTVPDRESVESKIREYGGIPTYEESKAAIKLGAPGRSTQEIMFSVDWVDDCIKDQRLIELDTFAYRLGAAAKNTRRPFSREDDKLLEEFVKSKRAENAPINGNKIYEDFAEQHTHHTAQSWRERAVNVLMLTRDQSPYEASKAKREEARRLMQEKLAADKKMLEAEQKKPLETQKLQRQQQQKQKQQKATQQTRTGNAYSSVESNIQVVGSDSEEDGDEARGEPEPSSQFFTQQFPNSQRSILDLSDIASTDSEDRRHKSERDALIARRRSHPGSQTSRSQLPEFPATQPVDIITPSQKVLLDESSPSPPARSPPIRSVEPKDASPAFDKGFWQDQGYSYDVPSNNDHTSLVSRNGGASNTDILNATAGRQYYPSDADESDISEPKRHQPSPQGRRVAKAVRTRPATVSPVSKRIASPDLFQDSTLKRNSRRSLPNRSWKQNVHPDEQLTVETPTENDLIAAQDLPISPSLSAWRNSPQAHLSIPDTLSVPNQDMSVSVNQKEAPNMDTLHGPAVVDDIQETATVKNIHKDPRDESGVDDIGDEAVLDDWQDELVLDDFCDDPKEQDPVDEPDMARSHDAADVSGQDYYNDLTDEDDKTIEQRILEKKQHRRLSSNLRKQKPSSLTPTPADNYASEVREARDSEDDHSTYKLPAKLLSRISTQRHQKQMSQTVWSGGMSFQFKKRSVFSPGLEGAASATSSIPVSREVSVPVSKEASVPATDGELSQDEAETDRLPFSHKNQEAHAGGSEASRTQEHDFSVQVEVTKTLTVTESNEATVTDEVNALVAVKGELEDNVAVGDPEEKDQEQLSKTDQRTSDTAQDTQEGAHVSPTVAPPSGTPKSVFEQVTIEASALSSGAELKDVMLDYYSGEGEDESSDRRQEREQLLLYLRDLYRKEIRILMLHELVPALRSIDVLDACSGDLELAQILISKGMTEEIEDRFWTRADDYKLYSRKNEDVESLLGKHSAIEVVHRTTYLTKTRQEAKQFEVAPDAMEKSGLLKRARGRFGGRGESKRQRIIEEGL</sequence>
<dbReference type="Gene3D" id="1.10.10.60">
    <property type="entry name" value="Homeodomain-like"/>
    <property type="match status" value="1"/>
</dbReference>
<feature type="compositionally biased region" description="Low complexity" evidence="12">
    <location>
        <begin position="226"/>
        <end position="248"/>
    </location>
</feature>
<reference evidence="14" key="1">
    <citation type="journal article" date="2020" name="Fungal Divers.">
        <title>Resolving the Mortierellaceae phylogeny through synthesis of multi-gene phylogenetics and phylogenomics.</title>
        <authorList>
            <person name="Vandepol N."/>
            <person name="Liber J."/>
            <person name="Desiro A."/>
            <person name="Na H."/>
            <person name="Kennedy M."/>
            <person name="Barry K."/>
            <person name="Grigoriev I.V."/>
            <person name="Miller A.N."/>
            <person name="O'Donnell K."/>
            <person name="Stajich J.E."/>
            <person name="Bonito G."/>
        </authorList>
    </citation>
    <scope>NUCLEOTIDE SEQUENCE</scope>
    <source>
        <strain evidence="14">NRRL 6426</strain>
    </source>
</reference>
<evidence type="ECO:0000256" key="1">
    <source>
        <dbReference type="ARBA" id="ARBA00004123"/>
    </source>
</evidence>
<dbReference type="Pfam" id="PF11626">
    <property type="entry name" value="Rap1_C"/>
    <property type="match status" value="1"/>
</dbReference>
<feature type="region of interest" description="Disordered" evidence="12">
    <location>
        <begin position="223"/>
        <end position="507"/>
    </location>
</feature>
<proteinExistence type="inferred from homology"/>
<evidence type="ECO:0000259" key="13">
    <source>
        <dbReference type="PROSITE" id="PS50172"/>
    </source>
</evidence>
<dbReference type="GO" id="GO:0031848">
    <property type="term" value="P:protection from non-homologous end joining at telomere"/>
    <property type="evidence" value="ECO:0007669"/>
    <property type="project" value="TreeGrafter"/>
</dbReference>
<dbReference type="PANTHER" id="PTHR16466:SF6">
    <property type="entry name" value="TELOMERIC REPEAT-BINDING FACTOR 2-INTERACTING PROTEIN 1"/>
    <property type="match status" value="1"/>
</dbReference>
<comment type="subcellular location">
    <subcellularLocation>
        <location evidence="2">Chromosome</location>
        <location evidence="2">Telomere</location>
    </subcellularLocation>
    <subcellularLocation>
        <location evidence="1">Nucleus</location>
    </subcellularLocation>
</comment>
<evidence type="ECO:0000256" key="5">
    <source>
        <dbReference type="ARBA" id="ARBA00022454"/>
    </source>
</evidence>
<dbReference type="PROSITE" id="PS50172">
    <property type="entry name" value="BRCT"/>
    <property type="match status" value="1"/>
</dbReference>
<feature type="compositionally biased region" description="Basic and acidic residues" evidence="12">
    <location>
        <begin position="614"/>
        <end position="634"/>
    </location>
</feature>